<feature type="region of interest" description="Disordered" evidence="1">
    <location>
        <begin position="67"/>
        <end position="105"/>
    </location>
</feature>
<dbReference type="Pfam" id="PF19690">
    <property type="entry name" value="DUF6191"/>
    <property type="match status" value="1"/>
</dbReference>
<evidence type="ECO:0000313" key="4">
    <source>
        <dbReference type="Proteomes" id="UP001205185"/>
    </source>
</evidence>
<name>A0ABT1I637_9PSEU</name>
<evidence type="ECO:0000313" key="3">
    <source>
        <dbReference type="EMBL" id="MCP2268094.1"/>
    </source>
</evidence>
<keyword evidence="4" id="KW-1185">Reference proteome</keyword>
<organism evidence="3 4">
    <name type="scientific">Actinokineospora diospyrosa</name>
    <dbReference type="NCBI Taxonomy" id="103728"/>
    <lineage>
        <taxon>Bacteria</taxon>
        <taxon>Bacillati</taxon>
        <taxon>Actinomycetota</taxon>
        <taxon>Actinomycetes</taxon>
        <taxon>Pseudonocardiales</taxon>
        <taxon>Pseudonocardiaceae</taxon>
        <taxon>Actinokineospora</taxon>
    </lineage>
</organism>
<evidence type="ECO:0008006" key="5">
    <source>
        <dbReference type="Google" id="ProtNLM"/>
    </source>
</evidence>
<sequence length="105" mass="11495">MNTVELVLSLSIPAATAGMVAFGVYELRRRKNRGGDGAPVTATYVNEFTAIFYGTKRMELDHRDSMSMMRDEDAQGGRPWDLSGGITIDRGALGRERTPPPPPQP</sequence>
<gene>
    <name evidence="3" type="ORF">LV75_000580</name>
</gene>
<dbReference type="EMBL" id="JAMTCO010000002">
    <property type="protein sequence ID" value="MCP2268094.1"/>
    <property type="molecule type" value="Genomic_DNA"/>
</dbReference>
<dbReference type="InterPro" id="IPR045684">
    <property type="entry name" value="DUF6191"/>
</dbReference>
<proteinExistence type="predicted"/>
<protein>
    <recommendedName>
        <fullName evidence="5">Secreted protein with PEP-CTERM sorting signal</fullName>
    </recommendedName>
</protein>
<reference evidence="3 4" key="1">
    <citation type="submission" date="2022-06" db="EMBL/GenBank/DDBJ databases">
        <title>Genomic Encyclopedia of Archaeal and Bacterial Type Strains, Phase II (KMG-II): from individual species to whole genera.</title>
        <authorList>
            <person name="Goeker M."/>
        </authorList>
    </citation>
    <scope>NUCLEOTIDE SEQUENCE [LARGE SCALE GENOMIC DNA]</scope>
    <source>
        <strain evidence="3 4">DSM 44255</strain>
    </source>
</reference>
<feature type="transmembrane region" description="Helical" evidence="2">
    <location>
        <begin position="6"/>
        <end position="25"/>
    </location>
</feature>
<keyword evidence="2" id="KW-0472">Membrane</keyword>
<keyword evidence="2" id="KW-1133">Transmembrane helix</keyword>
<accession>A0ABT1I637</accession>
<keyword evidence="2" id="KW-0812">Transmembrane</keyword>
<dbReference type="Proteomes" id="UP001205185">
    <property type="component" value="Unassembled WGS sequence"/>
</dbReference>
<evidence type="ECO:0000256" key="1">
    <source>
        <dbReference type="SAM" id="MobiDB-lite"/>
    </source>
</evidence>
<evidence type="ECO:0000256" key="2">
    <source>
        <dbReference type="SAM" id="Phobius"/>
    </source>
</evidence>
<dbReference type="RefSeq" id="WP_253885043.1">
    <property type="nucleotide sequence ID" value="NZ_BAAAVB010000006.1"/>
</dbReference>
<comment type="caution">
    <text evidence="3">The sequence shown here is derived from an EMBL/GenBank/DDBJ whole genome shotgun (WGS) entry which is preliminary data.</text>
</comment>